<name>A0AA38XUQ0_9EURO</name>
<dbReference type="EMBL" id="JAPDRN010000104">
    <property type="protein sequence ID" value="KAJ9622906.1"/>
    <property type="molecule type" value="Genomic_DNA"/>
</dbReference>
<proteinExistence type="predicted"/>
<comment type="caution">
    <text evidence="1">The sequence shown here is derived from an EMBL/GenBank/DDBJ whole genome shotgun (WGS) entry which is preliminary data.</text>
</comment>
<dbReference type="AlphaFoldDB" id="A0AA38XUQ0"/>
<sequence length="261" mass="28752">MAKNSVPPAEPAAAHRLAIGEHYLTSMWKDNPLSECLTNRLVRVDRNTKAALAILEVIRRDFTSKQDLRDAEADDEPVLYEALTEHAVDCLMVGLEGLLCETEVLLDYIQQPFSLVPIQDNAPMFKVCAGIDTSHTDLKASILFDYVQRQLEKLDSDSVTDDDMFVLAELLEMSKSLRRAGGVCTKKVAIANSPLVVASGHDVDLALSKARLLTDHVQEILWQGMRAADGKNVEFGYDTVVTMDFLLDVVTGLYRAAGAEA</sequence>
<gene>
    <name evidence="1" type="ORF">H2204_011386</name>
</gene>
<organism evidence="1">
    <name type="scientific">Knufia peltigerae</name>
    <dbReference type="NCBI Taxonomy" id="1002370"/>
    <lineage>
        <taxon>Eukaryota</taxon>
        <taxon>Fungi</taxon>
        <taxon>Dikarya</taxon>
        <taxon>Ascomycota</taxon>
        <taxon>Pezizomycotina</taxon>
        <taxon>Eurotiomycetes</taxon>
        <taxon>Chaetothyriomycetidae</taxon>
        <taxon>Chaetothyriales</taxon>
        <taxon>Trichomeriaceae</taxon>
        <taxon>Knufia</taxon>
    </lineage>
</organism>
<evidence type="ECO:0000313" key="1">
    <source>
        <dbReference type="EMBL" id="KAJ9622906.1"/>
    </source>
</evidence>
<reference evidence="1" key="1">
    <citation type="submission" date="2022-10" db="EMBL/GenBank/DDBJ databases">
        <title>Culturing micro-colonial fungi from biological soil crusts in the Mojave desert and describing Neophaeococcomyces mojavensis, and introducing the new genera and species Taxawa tesnikishii.</title>
        <authorList>
            <person name="Kurbessoian T."/>
            <person name="Stajich J.E."/>
        </authorList>
    </citation>
    <scope>NUCLEOTIDE SEQUENCE</scope>
    <source>
        <strain evidence="1">TK_35</strain>
    </source>
</reference>
<accession>A0AA38XUQ0</accession>
<protein>
    <submittedName>
        <fullName evidence="1">Uncharacterized protein</fullName>
    </submittedName>
</protein>